<dbReference type="EMBL" id="CAJPDT010000059">
    <property type="protein sequence ID" value="CAF9930901.1"/>
    <property type="molecule type" value="Genomic_DNA"/>
</dbReference>
<evidence type="ECO:0000313" key="1">
    <source>
        <dbReference type="EMBL" id="CAF9930901.1"/>
    </source>
</evidence>
<sequence>MSSTPNNPPQPTPLPPLSSLVRPAHMVSLFRMNEQRKQYWFLRCNQLWETLLTNSQHSALHREAYRKLVVLTQIIKQGLLKQKEKELAADAARQAQGTQRALEQAAFQTLMQQVSGRQPIPAWQPLPAFADFEAGPSASRDTAAAQVAVTVPLASDQDAKLAVDDVETALTLLDIDVRKTSLEDLHAGLTILDLPEGVHSKVDDYLRTVFCKPKPGKEKVGHVAVDWSVGASGRR</sequence>
<dbReference type="AlphaFoldDB" id="A0A8H3FUC0"/>
<dbReference type="Proteomes" id="UP000664534">
    <property type="component" value="Unassembled WGS sequence"/>
</dbReference>
<gene>
    <name evidence="1" type="ORF">IMSHALPRED_008310</name>
</gene>
<proteinExistence type="predicted"/>
<evidence type="ECO:0000313" key="2">
    <source>
        <dbReference type="Proteomes" id="UP000664534"/>
    </source>
</evidence>
<name>A0A8H3FUC0_9LECA</name>
<accession>A0A8H3FUC0</accession>
<comment type="caution">
    <text evidence="1">The sequence shown here is derived from an EMBL/GenBank/DDBJ whole genome shotgun (WGS) entry which is preliminary data.</text>
</comment>
<reference evidence="1" key="1">
    <citation type="submission" date="2021-03" db="EMBL/GenBank/DDBJ databases">
        <authorList>
            <person name="Tagirdzhanova G."/>
        </authorList>
    </citation>
    <scope>NUCLEOTIDE SEQUENCE</scope>
</reference>
<protein>
    <submittedName>
        <fullName evidence="1">Uncharacterized protein</fullName>
    </submittedName>
</protein>
<keyword evidence="2" id="KW-1185">Reference proteome</keyword>
<organism evidence="1 2">
    <name type="scientific">Imshaugia aleurites</name>
    <dbReference type="NCBI Taxonomy" id="172621"/>
    <lineage>
        <taxon>Eukaryota</taxon>
        <taxon>Fungi</taxon>
        <taxon>Dikarya</taxon>
        <taxon>Ascomycota</taxon>
        <taxon>Pezizomycotina</taxon>
        <taxon>Lecanoromycetes</taxon>
        <taxon>OSLEUM clade</taxon>
        <taxon>Lecanoromycetidae</taxon>
        <taxon>Lecanorales</taxon>
        <taxon>Lecanorineae</taxon>
        <taxon>Parmeliaceae</taxon>
        <taxon>Imshaugia</taxon>
    </lineage>
</organism>